<feature type="compositionally biased region" description="Low complexity" evidence="1">
    <location>
        <begin position="53"/>
        <end position="63"/>
    </location>
</feature>
<feature type="compositionally biased region" description="Polar residues" evidence="1">
    <location>
        <begin position="159"/>
        <end position="176"/>
    </location>
</feature>
<dbReference type="HOGENOM" id="CLU_1100884_0_0_1"/>
<sequence length="253" mass="28265">MLAFGLKLPNQVKKGAAEIQHEEKKARGELVDYVDPTAHLPWKKNKGGTWGVQSNAPQQSNPPHSSPHAPPKDKSKPAWNVENIQQPPQLSLEDELAKENPTSPKAAPTSPKVAKPAWGGAGLPKAPVEIKKEIPSFSGSAWADECDDDDDDVEVKKPVQTSSSQPVSDFSSNGSRFSGARVPFAVHPDGDRTREREMDPTDSMFRGERNGVNDRGFGNRREHYERFTDRREQFERDFERHGYQKGFERRGLD</sequence>
<dbReference type="AlphaFoldDB" id="L1JRG2"/>
<protein>
    <submittedName>
        <fullName evidence="2 3">Uncharacterized protein</fullName>
    </submittedName>
</protein>
<feature type="non-terminal residue" evidence="2">
    <location>
        <position position="253"/>
    </location>
</feature>
<evidence type="ECO:0000313" key="2">
    <source>
        <dbReference type="EMBL" id="EKX51042.1"/>
    </source>
</evidence>
<feature type="region of interest" description="Disordered" evidence="1">
    <location>
        <begin position="39"/>
        <end position="220"/>
    </location>
</feature>
<dbReference type="EMBL" id="JH992976">
    <property type="protein sequence ID" value="EKX51042.1"/>
    <property type="molecule type" value="Genomic_DNA"/>
</dbReference>
<organism evidence="2">
    <name type="scientific">Guillardia theta (strain CCMP2712)</name>
    <name type="common">Cryptophyte</name>
    <dbReference type="NCBI Taxonomy" id="905079"/>
    <lineage>
        <taxon>Eukaryota</taxon>
        <taxon>Cryptophyceae</taxon>
        <taxon>Pyrenomonadales</taxon>
        <taxon>Geminigeraceae</taxon>
        <taxon>Guillardia</taxon>
    </lineage>
</organism>
<evidence type="ECO:0000313" key="3">
    <source>
        <dbReference type="EnsemblProtists" id="EKX51042"/>
    </source>
</evidence>
<dbReference type="RefSeq" id="XP_005838022.1">
    <property type="nucleotide sequence ID" value="XM_005837965.1"/>
</dbReference>
<keyword evidence="4" id="KW-1185">Reference proteome</keyword>
<dbReference type="GeneID" id="17307897"/>
<reference evidence="4" key="2">
    <citation type="submission" date="2012-11" db="EMBL/GenBank/DDBJ databases">
        <authorList>
            <person name="Kuo A."/>
            <person name="Curtis B.A."/>
            <person name="Tanifuji G."/>
            <person name="Burki F."/>
            <person name="Gruber A."/>
            <person name="Irimia M."/>
            <person name="Maruyama S."/>
            <person name="Arias M.C."/>
            <person name="Ball S.G."/>
            <person name="Gile G.H."/>
            <person name="Hirakawa Y."/>
            <person name="Hopkins J.F."/>
            <person name="Rensing S.A."/>
            <person name="Schmutz J."/>
            <person name="Symeonidi A."/>
            <person name="Elias M."/>
            <person name="Eveleigh R.J."/>
            <person name="Herman E.K."/>
            <person name="Klute M.J."/>
            <person name="Nakayama T."/>
            <person name="Obornik M."/>
            <person name="Reyes-Prieto A."/>
            <person name="Armbrust E.V."/>
            <person name="Aves S.J."/>
            <person name="Beiko R.G."/>
            <person name="Coutinho P."/>
            <person name="Dacks J.B."/>
            <person name="Durnford D.G."/>
            <person name="Fast N.M."/>
            <person name="Green B.R."/>
            <person name="Grisdale C."/>
            <person name="Hempe F."/>
            <person name="Henrissat B."/>
            <person name="Hoppner M.P."/>
            <person name="Ishida K.-I."/>
            <person name="Kim E."/>
            <person name="Koreny L."/>
            <person name="Kroth P.G."/>
            <person name="Liu Y."/>
            <person name="Malik S.-B."/>
            <person name="Maier U.G."/>
            <person name="McRose D."/>
            <person name="Mock T."/>
            <person name="Neilson J.A."/>
            <person name="Onodera N.T."/>
            <person name="Poole A.M."/>
            <person name="Pritham E.J."/>
            <person name="Richards T.A."/>
            <person name="Rocap G."/>
            <person name="Roy S.W."/>
            <person name="Sarai C."/>
            <person name="Schaack S."/>
            <person name="Shirato S."/>
            <person name="Slamovits C.H."/>
            <person name="Spencer D.F."/>
            <person name="Suzuki S."/>
            <person name="Worden A.Z."/>
            <person name="Zauner S."/>
            <person name="Barry K."/>
            <person name="Bell C."/>
            <person name="Bharti A.K."/>
            <person name="Crow J.A."/>
            <person name="Grimwood J."/>
            <person name="Kramer R."/>
            <person name="Lindquist E."/>
            <person name="Lucas S."/>
            <person name="Salamov A."/>
            <person name="McFadden G.I."/>
            <person name="Lane C.E."/>
            <person name="Keeling P.J."/>
            <person name="Gray M.W."/>
            <person name="Grigoriev I.V."/>
            <person name="Archibald J.M."/>
        </authorList>
    </citation>
    <scope>NUCLEOTIDE SEQUENCE</scope>
    <source>
        <strain evidence="4">CCMP2712</strain>
    </source>
</reference>
<name>L1JRG2_GUITC</name>
<feature type="region of interest" description="Disordered" evidence="1">
    <location>
        <begin position="233"/>
        <end position="253"/>
    </location>
</feature>
<feature type="compositionally biased region" description="Basic and acidic residues" evidence="1">
    <location>
        <begin position="188"/>
        <end position="220"/>
    </location>
</feature>
<evidence type="ECO:0000313" key="4">
    <source>
        <dbReference type="Proteomes" id="UP000011087"/>
    </source>
</evidence>
<evidence type="ECO:0000256" key="1">
    <source>
        <dbReference type="SAM" id="MobiDB-lite"/>
    </source>
</evidence>
<dbReference type="Proteomes" id="UP000011087">
    <property type="component" value="Unassembled WGS sequence"/>
</dbReference>
<proteinExistence type="predicted"/>
<dbReference type="EnsemblProtists" id="EKX51042">
    <property type="protein sequence ID" value="EKX51042"/>
    <property type="gene ID" value="GUITHDRAFT_150968"/>
</dbReference>
<accession>L1JRG2</accession>
<feature type="compositionally biased region" description="Acidic residues" evidence="1">
    <location>
        <begin position="144"/>
        <end position="153"/>
    </location>
</feature>
<gene>
    <name evidence="2" type="ORF">GUITHDRAFT_150968</name>
</gene>
<dbReference type="KEGG" id="gtt:GUITHDRAFT_150968"/>
<dbReference type="PaxDb" id="55529-EKX51042"/>
<reference evidence="3" key="3">
    <citation type="submission" date="2015-06" db="UniProtKB">
        <authorList>
            <consortium name="EnsemblProtists"/>
        </authorList>
    </citation>
    <scope>IDENTIFICATION</scope>
</reference>
<reference evidence="2 4" key="1">
    <citation type="journal article" date="2012" name="Nature">
        <title>Algal genomes reveal evolutionary mosaicism and the fate of nucleomorphs.</title>
        <authorList>
            <consortium name="DOE Joint Genome Institute"/>
            <person name="Curtis B.A."/>
            <person name="Tanifuji G."/>
            <person name="Burki F."/>
            <person name="Gruber A."/>
            <person name="Irimia M."/>
            <person name="Maruyama S."/>
            <person name="Arias M.C."/>
            <person name="Ball S.G."/>
            <person name="Gile G.H."/>
            <person name="Hirakawa Y."/>
            <person name="Hopkins J.F."/>
            <person name="Kuo A."/>
            <person name="Rensing S.A."/>
            <person name="Schmutz J."/>
            <person name="Symeonidi A."/>
            <person name="Elias M."/>
            <person name="Eveleigh R.J."/>
            <person name="Herman E.K."/>
            <person name="Klute M.J."/>
            <person name="Nakayama T."/>
            <person name="Obornik M."/>
            <person name="Reyes-Prieto A."/>
            <person name="Armbrust E.V."/>
            <person name="Aves S.J."/>
            <person name="Beiko R.G."/>
            <person name="Coutinho P."/>
            <person name="Dacks J.B."/>
            <person name="Durnford D.G."/>
            <person name="Fast N.M."/>
            <person name="Green B.R."/>
            <person name="Grisdale C.J."/>
            <person name="Hempel F."/>
            <person name="Henrissat B."/>
            <person name="Hoppner M.P."/>
            <person name="Ishida K."/>
            <person name="Kim E."/>
            <person name="Koreny L."/>
            <person name="Kroth P.G."/>
            <person name="Liu Y."/>
            <person name="Malik S.B."/>
            <person name="Maier U.G."/>
            <person name="McRose D."/>
            <person name="Mock T."/>
            <person name="Neilson J.A."/>
            <person name="Onodera N.T."/>
            <person name="Poole A.M."/>
            <person name="Pritham E.J."/>
            <person name="Richards T.A."/>
            <person name="Rocap G."/>
            <person name="Roy S.W."/>
            <person name="Sarai C."/>
            <person name="Schaack S."/>
            <person name="Shirato S."/>
            <person name="Slamovits C.H."/>
            <person name="Spencer D.F."/>
            <person name="Suzuki S."/>
            <person name="Worden A.Z."/>
            <person name="Zauner S."/>
            <person name="Barry K."/>
            <person name="Bell C."/>
            <person name="Bharti A.K."/>
            <person name="Crow J.A."/>
            <person name="Grimwood J."/>
            <person name="Kramer R."/>
            <person name="Lindquist E."/>
            <person name="Lucas S."/>
            <person name="Salamov A."/>
            <person name="McFadden G.I."/>
            <person name="Lane C.E."/>
            <person name="Keeling P.J."/>
            <person name="Gray M.W."/>
            <person name="Grigoriev I.V."/>
            <person name="Archibald J.M."/>
        </authorList>
    </citation>
    <scope>NUCLEOTIDE SEQUENCE</scope>
    <source>
        <strain evidence="2 4">CCMP2712</strain>
    </source>
</reference>